<name>A0ABT4IHX3_9EURY</name>
<reference evidence="1" key="1">
    <citation type="submission" date="2022-12" db="EMBL/GenBank/DDBJ databases">
        <title>Isolation and characterisation of novel Methanocorpusculum spp. from native Australian herbivores indicates the genus is ancestrally host-associated.</title>
        <authorList>
            <person name="Volmer J.G."/>
            <person name="Soo R.M."/>
            <person name="Evans P.N."/>
            <person name="Hoedt E.C."/>
            <person name="Astorga Alsina A.L."/>
            <person name="Woodcroft B.J."/>
            <person name="Tyson G.W."/>
            <person name="Hugenholtz P."/>
            <person name="Morrison M."/>
        </authorList>
    </citation>
    <scope>NUCLEOTIDE SEQUENCE</scope>
    <source>
        <strain evidence="1">MG</strain>
    </source>
</reference>
<evidence type="ECO:0000313" key="1">
    <source>
        <dbReference type="EMBL" id="MCZ0861352.1"/>
    </source>
</evidence>
<proteinExistence type="predicted"/>
<dbReference type="InterPro" id="IPR014287">
    <property type="entry name" value="Nase_Fe-Fe_AnfO"/>
</dbReference>
<dbReference type="Pfam" id="PF09582">
    <property type="entry name" value="AnfO_nitrog"/>
    <property type="match status" value="1"/>
</dbReference>
<gene>
    <name evidence="1" type="ORF">O0S10_08985</name>
</gene>
<accession>A0ABT4IHX3</accession>
<comment type="caution">
    <text evidence="1">The sequence shown here is derived from an EMBL/GenBank/DDBJ whole genome shotgun (WGS) entry which is preliminary data.</text>
</comment>
<dbReference type="RefSeq" id="WP_268925541.1">
    <property type="nucleotide sequence ID" value="NZ_JAPTGB010000021.1"/>
</dbReference>
<dbReference type="Proteomes" id="UP001141422">
    <property type="component" value="Unassembled WGS sequence"/>
</dbReference>
<evidence type="ECO:0000313" key="2">
    <source>
        <dbReference type="Proteomes" id="UP001141422"/>
    </source>
</evidence>
<protein>
    <submittedName>
        <fullName evidence="1">Uncharacterized protein</fullName>
    </submittedName>
</protein>
<keyword evidence="2" id="KW-1185">Reference proteome</keyword>
<sequence length="212" mass="22934">MAKEIAVCENGAGAVAALAATTQITKYRREQGIWEVAGVLPISIGDIGAVADLRRAVARVMELLGGCRILVASSFIGAAAYHLERCGIHLWESPDADLFSLDDILSKDEADMDQSKTPEPKENFITDLGDGIYQVSLTEIQRQNGTVTSKQVLMPILSAGTFYELRIDCCHVPPWLEGELAGGRFDSRLESVSAGLSKFRLYLTRKTCAGGL</sequence>
<organism evidence="1 2">
    <name type="scientific">Methanocorpusculum petauri</name>
    <dbReference type="NCBI Taxonomy" id="3002863"/>
    <lineage>
        <taxon>Archaea</taxon>
        <taxon>Methanobacteriati</taxon>
        <taxon>Methanobacteriota</taxon>
        <taxon>Stenosarchaea group</taxon>
        <taxon>Methanomicrobia</taxon>
        <taxon>Methanomicrobiales</taxon>
        <taxon>Methanocorpusculaceae</taxon>
        <taxon>Methanocorpusculum</taxon>
    </lineage>
</organism>
<dbReference type="EMBL" id="JAPTGB010000021">
    <property type="protein sequence ID" value="MCZ0861352.1"/>
    <property type="molecule type" value="Genomic_DNA"/>
</dbReference>